<dbReference type="AlphaFoldDB" id="A0A5C3L0V2"/>
<keyword evidence="2" id="KW-1185">Reference proteome</keyword>
<reference evidence="1 2" key="1">
    <citation type="journal article" date="2019" name="Nat. Ecol. Evol.">
        <title>Megaphylogeny resolves global patterns of mushroom evolution.</title>
        <authorList>
            <person name="Varga T."/>
            <person name="Krizsan K."/>
            <person name="Foldi C."/>
            <person name="Dima B."/>
            <person name="Sanchez-Garcia M."/>
            <person name="Sanchez-Ramirez S."/>
            <person name="Szollosi G.J."/>
            <person name="Szarkandi J.G."/>
            <person name="Papp V."/>
            <person name="Albert L."/>
            <person name="Andreopoulos W."/>
            <person name="Angelini C."/>
            <person name="Antonin V."/>
            <person name="Barry K.W."/>
            <person name="Bougher N.L."/>
            <person name="Buchanan P."/>
            <person name="Buyck B."/>
            <person name="Bense V."/>
            <person name="Catcheside P."/>
            <person name="Chovatia M."/>
            <person name="Cooper J."/>
            <person name="Damon W."/>
            <person name="Desjardin D."/>
            <person name="Finy P."/>
            <person name="Geml J."/>
            <person name="Haridas S."/>
            <person name="Hughes K."/>
            <person name="Justo A."/>
            <person name="Karasinski D."/>
            <person name="Kautmanova I."/>
            <person name="Kiss B."/>
            <person name="Kocsube S."/>
            <person name="Kotiranta H."/>
            <person name="LaButti K.M."/>
            <person name="Lechner B.E."/>
            <person name="Liimatainen K."/>
            <person name="Lipzen A."/>
            <person name="Lukacs Z."/>
            <person name="Mihaltcheva S."/>
            <person name="Morgado L.N."/>
            <person name="Niskanen T."/>
            <person name="Noordeloos M.E."/>
            <person name="Ohm R.A."/>
            <person name="Ortiz-Santana B."/>
            <person name="Ovrebo C."/>
            <person name="Racz N."/>
            <person name="Riley R."/>
            <person name="Savchenko A."/>
            <person name="Shiryaev A."/>
            <person name="Soop K."/>
            <person name="Spirin V."/>
            <person name="Szebenyi C."/>
            <person name="Tomsovsky M."/>
            <person name="Tulloss R.E."/>
            <person name="Uehling J."/>
            <person name="Grigoriev I.V."/>
            <person name="Vagvolgyi C."/>
            <person name="Papp T."/>
            <person name="Martin F.M."/>
            <person name="Miettinen O."/>
            <person name="Hibbett D.S."/>
            <person name="Nagy L.G."/>
        </authorList>
    </citation>
    <scope>NUCLEOTIDE SEQUENCE [LARGE SCALE GENOMIC DNA]</scope>
    <source>
        <strain evidence="1 2">CBS 121175</strain>
    </source>
</reference>
<proteinExistence type="predicted"/>
<evidence type="ECO:0000313" key="1">
    <source>
        <dbReference type="EMBL" id="TFK26133.1"/>
    </source>
</evidence>
<evidence type="ECO:0000313" key="2">
    <source>
        <dbReference type="Proteomes" id="UP000307440"/>
    </source>
</evidence>
<sequence length="101" mass="10979">MALQLPALLVSLAAHRKQTAWCINDSMTNAGPQMTVVRHTQSSIPSQLEGGRREQVDLCFVVNAQIFRLGVLVLCLVSVPACESSTYNEFADDPAAIRYGS</sequence>
<organism evidence="1 2">
    <name type="scientific">Coprinopsis marcescibilis</name>
    <name type="common">Agaric fungus</name>
    <name type="synonym">Psathyrella marcescibilis</name>
    <dbReference type="NCBI Taxonomy" id="230819"/>
    <lineage>
        <taxon>Eukaryota</taxon>
        <taxon>Fungi</taxon>
        <taxon>Dikarya</taxon>
        <taxon>Basidiomycota</taxon>
        <taxon>Agaricomycotina</taxon>
        <taxon>Agaricomycetes</taxon>
        <taxon>Agaricomycetidae</taxon>
        <taxon>Agaricales</taxon>
        <taxon>Agaricineae</taxon>
        <taxon>Psathyrellaceae</taxon>
        <taxon>Coprinopsis</taxon>
    </lineage>
</organism>
<gene>
    <name evidence="1" type="ORF">FA15DRAFT_311613</name>
</gene>
<name>A0A5C3L0V2_COPMA</name>
<accession>A0A5C3L0V2</accession>
<dbReference type="Proteomes" id="UP000307440">
    <property type="component" value="Unassembled WGS sequence"/>
</dbReference>
<dbReference type="EMBL" id="ML210178">
    <property type="protein sequence ID" value="TFK26133.1"/>
    <property type="molecule type" value="Genomic_DNA"/>
</dbReference>
<protein>
    <submittedName>
        <fullName evidence="1">Uncharacterized protein</fullName>
    </submittedName>
</protein>